<dbReference type="GO" id="GO:0005576">
    <property type="term" value="C:extracellular region"/>
    <property type="evidence" value="ECO:0007669"/>
    <property type="project" value="UniProtKB-SubCell"/>
</dbReference>
<keyword evidence="12" id="KW-1185">Reference proteome</keyword>
<keyword evidence="5 10" id="KW-0378">Hydrolase</keyword>
<evidence type="ECO:0000313" key="11">
    <source>
        <dbReference type="EMBL" id="KAG4414583.1"/>
    </source>
</evidence>
<keyword evidence="7" id="KW-0325">Glycoprotein</keyword>
<evidence type="ECO:0000256" key="10">
    <source>
        <dbReference type="RuleBase" id="RU361169"/>
    </source>
</evidence>
<comment type="similarity">
    <text evidence="2 10">Belongs to the glycosyl hydrolase 28 family.</text>
</comment>
<dbReference type="AlphaFoldDB" id="A0A8H7W6X9"/>
<organism evidence="11 12">
    <name type="scientific">Cadophora malorum</name>
    <dbReference type="NCBI Taxonomy" id="108018"/>
    <lineage>
        <taxon>Eukaryota</taxon>
        <taxon>Fungi</taxon>
        <taxon>Dikarya</taxon>
        <taxon>Ascomycota</taxon>
        <taxon>Pezizomycotina</taxon>
        <taxon>Leotiomycetes</taxon>
        <taxon>Helotiales</taxon>
        <taxon>Ploettnerulaceae</taxon>
        <taxon>Cadophora</taxon>
    </lineage>
</organism>
<evidence type="ECO:0000256" key="9">
    <source>
        <dbReference type="ARBA" id="ARBA00023316"/>
    </source>
</evidence>
<comment type="caution">
    <text evidence="11">The sequence shown here is derived from an EMBL/GenBank/DDBJ whole genome shotgun (WGS) entry which is preliminary data.</text>
</comment>
<dbReference type="Proteomes" id="UP000664132">
    <property type="component" value="Unassembled WGS sequence"/>
</dbReference>
<dbReference type="Pfam" id="PF00295">
    <property type="entry name" value="Glyco_hydro_28"/>
    <property type="match status" value="1"/>
</dbReference>
<proteinExistence type="inferred from homology"/>
<dbReference type="PANTHER" id="PTHR31736">
    <property type="match status" value="1"/>
</dbReference>
<evidence type="ECO:0000256" key="7">
    <source>
        <dbReference type="ARBA" id="ARBA00023180"/>
    </source>
</evidence>
<accession>A0A8H7W6X9</accession>
<evidence type="ECO:0000256" key="8">
    <source>
        <dbReference type="ARBA" id="ARBA00023295"/>
    </source>
</evidence>
<keyword evidence="9" id="KW-0961">Cell wall biogenesis/degradation</keyword>
<dbReference type="InterPro" id="IPR012334">
    <property type="entry name" value="Pectin_lyas_fold"/>
</dbReference>
<keyword evidence="3" id="KW-0964">Secreted</keyword>
<name>A0A8H7W6X9_9HELO</name>
<dbReference type="GO" id="GO:0004650">
    <property type="term" value="F:polygalacturonase activity"/>
    <property type="evidence" value="ECO:0007669"/>
    <property type="project" value="InterPro"/>
</dbReference>
<evidence type="ECO:0000313" key="12">
    <source>
        <dbReference type="Proteomes" id="UP000664132"/>
    </source>
</evidence>
<dbReference type="GO" id="GO:0005975">
    <property type="term" value="P:carbohydrate metabolic process"/>
    <property type="evidence" value="ECO:0007669"/>
    <property type="project" value="InterPro"/>
</dbReference>
<evidence type="ECO:0000256" key="3">
    <source>
        <dbReference type="ARBA" id="ARBA00022525"/>
    </source>
</evidence>
<dbReference type="GO" id="GO:0046576">
    <property type="term" value="F:rhamnogalacturonan alpha-L-rhamnopyranosyl-(1-&gt;4)-alpha-D-galactopyranosyluronide lyase activity"/>
    <property type="evidence" value="ECO:0007669"/>
    <property type="project" value="UniProtKB-ARBA"/>
</dbReference>
<dbReference type="InterPro" id="IPR000743">
    <property type="entry name" value="Glyco_hydro_28"/>
</dbReference>
<dbReference type="OrthoDB" id="2268901at2759"/>
<sequence length="321" mass="36154">MPALCVIVDKFVVENIYYNWSGGCTLGSLGTGTAIEKIEYSNIHSWQSNQMMMIESIGGCGYVRGCKFTHFIGWSNAYALDINEAWSQRKLDPGKGVKLSNLTFAHWKGTMIDAERPNTYHFCSDKVPCTGINVDGVKIWTDSGASMKKESPPECLRNWELVKMLNWRGLYCYSHSEADPLEDLNRSAMKGVTKAVVEDYFGYDMLLEISALLLRAERIAITVKTGATEAAEKVPIQLRTSLRCVPLENILWFSDMNQDIGDHRLHDALDTIDPTVKDGNADFDIYRKQQELQDPLMIASQLRNMKDSSDSSNLAAWKLDK</sequence>
<comment type="subcellular location">
    <subcellularLocation>
        <location evidence="1">Secreted</location>
    </subcellularLocation>
</comment>
<dbReference type="EMBL" id="JAFJYH010000258">
    <property type="protein sequence ID" value="KAG4414583.1"/>
    <property type="molecule type" value="Genomic_DNA"/>
</dbReference>
<evidence type="ECO:0000256" key="5">
    <source>
        <dbReference type="ARBA" id="ARBA00022801"/>
    </source>
</evidence>
<evidence type="ECO:0000256" key="6">
    <source>
        <dbReference type="ARBA" id="ARBA00023157"/>
    </source>
</evidence>
<gene>
    <name evidence="11" type="ORF">IFR04_012281</name>
</gene>
<keyword evidence="8 10" id="KW-0326">Glycosidase</keyword>
<dbReference type="Gene3D" id="2.160.20.10">
    <property type="entry name" value="Single-stranded right-handed beta-helix, Pectin lyase-like"/>
    <property type="match status" value="1"/>
</dbReference>
<keyword evidence="6" id="KW-1015">Disulfide bond</keyword>
<reference evidence="11" key="1">
    <citation type="submission" date="2021-02" db="EMBL/GenBank/DDBJ databases">
        <title>Genome sequence Cadophora malorum strain M34.</title>
        <authorList>
            <person name="Stefanovic E."/>
            <person name="Vu D."/>
            <person name="Scully C."/>
            <person name="Dijksterhuis J."/>
            <person name="Roader J."/>
            <person name="Houbraken J."/>
        </authorList>
    </citation>
    <scope>NUCLEOTIDE SEQUENCE</scope>
    <source>
        <strain evidence="11">M34</strain>
    </source>
</reference>
<evidence type="ECO:0000256" key="1">
    <source>
        <dbReference type="ARBA" id="ARBA00004613"/>
    </source>
</evidence>
<protein>
    <submittedName>
        <fullName evidence="11">Uncharacterized protein</fullName>
    </submittedName>
</protein>
<evidence type="ECO:0000256" key="2">
    <source>
        <dbReference type="ARBA" id="ARBA00008834"/>
    </source>
</evidence>
<evidence type="ECO:0000256" key="4">
    <source>
        <dbReference type="ARBA" id="ARBA00022729"/>
    </source>
</evidence>
<keyword evidence="4" id="KW-0732">Signal</keyword>
<dbReference type="InterPro" id="IPR011050">
    <property type="entry name" value="Pectin_lyase_fold/virulence"/>
</dbReference>
<dbReference type="GO" id="GO:0071555">
    <property type="term" value="P:cell wall organization"/>
    <property type="evidence" value="ECO:0007669"/>
    <property type="project" value="UniProtKB-KW"/>
</dbReference>
<dbReference type="PANTHER" id="PTHR31736:SF19">
    <property type="entry name" value="PECTIN LYASE SUPERFAMILY PROTEIN-RELATED"/>
    <property type="match status" value="1"/>
</dbReference>
<dbReference type="SUPFAM" id="SSF51126">
    <property type="entry name" value="Pectin lyase-like"/>
    <property type="match status" value="1"/>
</dbReference>